<evidence type="ECO:0008006" key="7">
    <source>
        <dbReference type="Google" id="ProtNLM"/>
    </source>
</evidence>
<gene>
    <name evidence="5" type="ORF">MARPO_0146s0006</name>
</gene>
<protein>
    <recommendedName>
        <fullName evidence="7">Cytochrome P450</fullName>
    </recommendedName>
</protein>
<sequence length="74" mass="8075">MCVGYSLGMMTVEYALAQILHTCNMFLPKGMSPKDLSMEEVSGPSLTRSEALRLRVTPRLPASVYIKAGIKNVA</sequence>
<proteinExistence type="inferred from homology"/>
<dbReference type="GO" id="GO:0020037">
    <property type="term" value="F:heme binding"/>
    <property type="evidence" value="ECO:0007669"/>
    <property type="project" value="InterPro"/>
</dbReference>
<organism evidence="5 6">
    <name type="scientific">Marchantia polymorpha</name>
    <name type="common">Common liverwort</name>
    <name type="synonym">Marchantia aquatica</name>
    <dbReference type="NCBI Taxonomy" id="3197"/>
    <lineage>
        <taxon>Eukaryota</taxon>
        <taxon>Viridiplantae</taxon>
        <taxon>Streptophyta</taxon>
        <taxon>Embryophyta</taxon>
        <taxon>Marchantiophyta</taxon>
        <taxon>Marchantiopsida</taxon>
        <taxon>Marchantiidae</taxon>
        <taxon>Marchantiales</taxon>
        <taxon>Marchantiaceae</taxon>
        <taxon>Marchantia</taxon>
    </lineage>
</organism>
<keyword evidence="6" id="KW-1185">Reference proteome</keyword>
<evidence type="ECO:0000256" key="1">
    <source>
        <dbReference type="ARBA" id="ARBA00010617"/>
    </source>
</evidence>
<dbReference type="GO" id="GO:0016705">
    <property type="term" value="F:oxidoreductase activity, acting on paired donors, with incorporation or reduction of molecular oxygen"/>
    <property type="evidence" value="ECO:0007669"/>
    <property type="project" value="InterPro"/>
</dbReference>
<dbReference type="PANTHER" id="PTHR47944">
    <property type="entry name" value="CYTOCHROME P450 98A9"/>
    <property type="match status" value="1"/>
</dbReference>
<dbReference type="SUPFAM" id="SSF48264">
    <property type="entry name" value="Cytochrome P450"/>
    <property type="match status" value="1"/>
</dbReference>
<keyword evidence="2" id="KW-0479">Metal-binding</keyword>
<dbReference type="GO" id="GO:0004497">
    <property type="term" value="F:monooxygenase activity"/>
    <property type="evidence" value="ECO:0007669"/>
    <property type="project" value="InterPro"/>
</dbReference>
<dbReference type="GO" id="GO:0005506">
    <property type="term" value="F:iron ion binding"/>
    <property type="evidence" value="ECO:0007669"/>
    <property type="project" value="InterPro"/>
</dbReference>
<dbReference type="EMBL" id="KZ772816">
    <property type="protein sequence ID" value="PTQ29183.1"/>
    <property type="molecule type" value="Genomic_DNA"/>
</dbReference>
<dbReference type="AlphaFoldDB" id="A0A2R6W5Q3"/>
<dbReference type="Gramene" id="Mp7g08060.1">
    <property type="protein sequence ID" value="Mp7g08060.1.cds1"/>
    <property type="gene ID" value="Mp7g08060"/>
</dbReference>
<keyword evidence="3" id="KW-0560">Oxidoreductase</keyword>
<dbReference type="Proteomes" id="UP000244005">
    <property type="component" value="Unassembled WGS sequence"/>
</dbReference>
<dbReference type="Gene3D" id="1.10.630.10">
    <property type="entry name" value="Cytochrome P450"/>
    <property type="match status" value="1"/>
</dbReference>
<evidence type="ECO:0000313" key="6">
    <source>
        <dbReference type="Proteomes" id="UP000244005"/>
    </source>
</evidence>
<evidence type="ECO:0000313" key="5">
    <source>
        <dbReference type="EMBL" id="PTQ29183.1"/>
    </source>
</evidence>
<dbReference type="InterPro" id="IPR036396">
    <property type="entry name" value="Cyt_P450_sf"/>
</dbReference>
<comment type="similarity">
    <text evidence="1">Belongs to the cytochrome P450 family.</text>
</comment>
<evidence type="ECO:0000256" key="2">
    <source>
        <dbReference type="ARBA" id="ARBA00022723"/>
    </source>
</evidence>
<dbReference type="PANTHER" id="PTHR47944:SF4">
    <property type="entry name" value="OS09G0441700 PROTEIN"/>
    <property type="match status" value="1"/>
</dbReference>
<reference evidence="6" key="1">
    <citation type="journal article" date="2017" name="Cell">
        <title>Insights into land plant evolution garnered from the Marchantia polymorpha genome.</title>
        <authorList>
            <person name="Bowman J.L."/>
            <person name="Kohchi T."/>
            <person name="Yamato K.T."/>
            <person name="Jenkins J."/>
            <person name="Shu S."/>
            <person name="Ishizaki K."/>
            <person name="Yamaoka S."/>
            <person name="Nishihama R."/>
            <person name="Nakamura Y."/>
            <person name="Berger F."/>
            <person name="Adam C."/>
            <person name="Aki S.S."/>
            <person name="Althoff F."/>
            <person name="Araki T."/>
            <person name="Arteaga-Vazquez M.A."/>
            <person name="Balasubrmanian S."/>
            <person name="Barry K."/>
            <person name="Bauer D."/>
            <person name="Boehm C.R."/>
            <person name="Briginshaw L."/>
            <person name="Caballero-Perez J."/>
            <person name="Catarino B."/>
            <person name="Chen F."/>
            <person name="Chiyoda S."/>
            <person name="Chovatia M."/>
            <person name="Davies K.M."/>
            <person name="Delmans M."/>
            <person name="Demura T."/>
            <person name="Dierschke T."/>
            <person name="Dolan L."/>
            <person name="Dorantes-Acosta A.E."/>
            <person name="Eklund D.M."/>
            <person name="Florent S.N."/>
            <person name="Flores-Sandoval E."/>
            <person name="Fujiyama A."/>
            <person name="Fukuzawa H."/>
            <person name="Galik B."/>
            <person name="Grimanelli D."/>
            <person name="Grimwood J."/>
            <person name="Grossniklaus U."/>
            <person name="Hamada T."/>
            <person name="Haseloff J."/>
            <person name="Hetherington A.J."/>
            <person name="Higo A."/>
            <person name="Hirakawa Y."/>
            <person name="Hundley H.N."/>
            <person name="Ikeda Y."/>
            <person name="Inoue K."/>
            <person name="Inoue S.I."/>
            <person name="Ishida S."/>
            <person name="Jia Q."/>
            <person name="Kakita M."/>
            <person name="Kanazawa T."/>
            <person name="Kawai Y."/>
            <person name="Kawashima T."/>
            <person name="Kennedy M."/>
            <person name="Kinose K."/>
            <person name="Kinoshita T."/>
            <person name="Kohara Y."/>
            <person name="Koide E."/>
            <person name="Komatsu K."/>
            <person name="Kopischke S."/>
            <person name="Kubo M."/>
            <person name="Kyozuka J."/>
            <person name="Lagercrantz U."/>
            <person name="Lin S.S."/>
            <person name="Lindquist E."/>
            <person name="Lipzen A.M."/>
            <person name="Lu C.W."/>
            <person name="De Luna E."/>
            <person name="Martienssen R.A."/>
            <person name="Minamino N."/>
            <person name="Mizutani M."/>
            <person name="Mizutani M."/>
            <person name="Mochizuki N."/>
            <person name="Monte I."/>
            <person name="Mosher R."/>
            <person name="Nagasaki H."/>
            <person name="Nakagami H."/>
            <person name="Naramoto S."/>
            <person name="Nishitani K."/>
            <person name="Ohtani M."/>
            <person name="Okamoto T."/>
            <person name="Okumura M."/>
            <person name="Phillips J."/>
            <person name="Pollak B."/>
            <person name="Reinders A."/>
            <person name="Rovekamp M."/>
            <person name="Sano R."/>
            <person name="Sawa S."/>
            <person name="Schmid M.W."/>
            <person name="Shirakawa M."/>
            <person name="Solano R."/>
            <person name="Spunde A."/>
            <person name="Suetsugu N."/>
            <person name="Sugano S."/>
            <person name="Sugiyama A."/>
            <person name="Sun R."/>
            <person name="Suzuki Y."/>
            <person name="Takenaka M."/>
            <person name="Takezawa D."/>
            <person name="Tomogane H."/>
            <person name="Tsuzuki M."/>
            <person name="Ueda T."/>
            <person name="Umeda M."/>
            <person name="Ward J.M."/>
            <person name="Watanabe Y."/>
            <person name="Yazaki K."/>
            <person name="Yokoyama R."/>
            <person name="Yoshitake Y."/>
            <person name="Yotsui I."/>
            <person name="Zachgo S."/>
            <person name="Schmutz J."/>
        </authorList>
    </citation>
    <scope>NUCLEOTIDE SEQUENCE [LARGE SCALE GENOMIC DNA]</scope>
    <source>
        <strain evidence="6">Tak-1</strain>
    </source>
</reference>
<keyword evidence="4" id="KW-0408">Iron</keyword>
<name>A0A2R6W5Q3_MARPO</name>
<dbReference type="OrthoDB" id="497030at2759"/>
<evidence type="ECO:0000256" key="4">
    <source>
        <dbReference type="ARBA" id="ARBA00023004"/>
    </source>
</evidence>
<evidence type="ECO:0000256" key="3">
    <source>
        <dbReference type="ARBA" id="ARBA00023002"/>
    </source>
</evidence>
<accession>A0A2R6W5Q3</accession>